<comment type="catalytic activity">
    <reaction evidence="1">
        <text>Thiol-dependent hydrolysis of ester, thioester, amide, peptide and isopeptide bonds formed by the C-terminal Gly of ubiquitin (a 76-residue protein attached to proteins as an intracellular targeting signal).</text>
        <dbReference type="EC" id="3.4.19.12"/>
    </reaction>
</comment>
<keyword evidence="7" id="KW-0788">Thiol protease</keyword>
<evidence type="ECO:0000256" key="3">
    <source>
        <dbReference type="ARBA" id="ARBA00012759"/>
    </source>
</evidence>
<keyword evidence="4" id="KW-0645">Protease</keyword>
<evidence type="ECO:0000256" key="2">
    <source>
        <dbReference type="ARBA" id="ARBA00009085"/>
    </source>
</evidence>
<feature type="domain" description="USP" evidence="9">
    <location>
        <begin position="21"/>
        <end position="347"/>
    </location>
</feature>
<feature type="region of interest" description="Disordered" evidence="8">
    <location>
        <begin position="364"/>
        <end position="383"/>
    </location>
</feature>
<dbReference type="GO" id="GO:0016579">
    <property type="term" value="P:protein deubiquitination"/>
    <property type="evidence" value="ECO:0007669"/>
    <property type="project" value="InterPro"/>
</dbReference>
<dbReference type="Gene3D" id="3.90.70.10">
    <property type="entry name" value="Cysteine proteinases"/>
    <property type="match status" value="1"/>
</dbReference>
<dbReference type="EMBL" id="GDJX01022581">
    <property type="protein sequence ID" value="JAT45355.1"/>
    <property type="molecule type" value="Transcribed_RNA"/>
</dbReference>
<organism evidence="10">
    <name type="scientific">Anthurium amnicola</name>
    <dbReference type="NCBI Taxonomy" id="1678845"/>
    <lineage>
        <taxon>Eukaryota</taxon>
        <taxon>Viridiplantae</taxon>
        <taxon>Streptophyta</taxon>
        <taxon>Embryophyta</taxon>
        <taxon>Tracheophyta</taxon>
        <taxon>Spermatophyta</taxon>
        <taxon>Magnoliopsida</taxon>
        <taxon>Liliopsida</taxon>
        <taxon>Araceae</taxon>
        <taxon>Pothoideae</taxon>
        <taxon>Potheae</taxon>
        <taxon>Anthurium</taxon>
    </lineage>
</organism>
<dbReference type="InterPro" id="IPR038765">
    <property type="entry name" value="Papain-like_cys_pep_sf"/>
</dbReference>
<dbReference type="GO" id="GO:0004843">
    <property type="term" value="F:cysteine-type deubiquitinase activity"/>
    <property type="evidence" value="ECO:0007669"/>
    <property type="project" value="UniProtKB-EC"/>
</dbReference>
<feature type="compositionally biased region" description="Low complexity" evidence="8">
    <location>
        <begin position="519"/>
        <end position="531"/>
    </location>
</feature>
<protein>
    <recommendedName>
        <fullName evidence="3">ubiquitinyl hydrolase 1</fullName>
        <ecNumber evidence="3">3.4.19.12</ecNumber>
    </recommendedName>
</protein>
<dbReference type="Pfam" id="PF00443">
    <property type="entry name" value="UCH"/>
    <property type="match status" value="1"/>
</dbReference>
<dbReference type="PROSITE" id="PS50235">
    <property type="entry name" value="USP_3"/>
    <property type="match status" value="1"/>
</dbReference>
<dbReference type="CDD" id="cd02661">
    <property type="entry name" value="Peptidase_C19E"/>
    <property type="match status" value="1"/>
</dbReference>
<evidence type="ECO:0000256" key="5">
    <source>
        <dbReference type="ARBA" id="ARBA00022786"/>
    </source>
</evidence>
<evidence type="ECO:0000256" key="4">
    <source>
        <dbReference type="ARBA" id="ARBA00022670"/>
    </source>
</evidence>
<dbReference type="GO" id="GO:0005829">
    <property type="term" value="C:cytosol"/>
    <property type="evidence" value="ECO:0007669"/>
    <property type="project" value="TreeGrafter"/>
</dbReference>
<dbReference type="InterPro" id="IPR001394">
    <property type="entry name" value="Peptidase_C19_UCH"/>
</dbReference>
<gene>
    <name evidence="10" type="primary">UBP25_1</name>
    <name evidence="11" type="synonym">UBP25_0</name>
    <name evidence="11" type="ORF">g.58363</name>
    <name evidence="10" type="ORF">g.58366</name>
</gene>
<dbReference type="GO" id="GO:0006508">
    <property type="term" value="P:proteolysis"/>
    <property type="evidence" value="ECO:0007669"/>
    <property type="project" value="UniProtKB-KW"/>
</dbReference>
<evidence type="ECO:0000256" key="6">
    <source>
        <dbReference type="ARBA" id="ARBA00022801"/>
    </source>
</evidence>
<keyword evidence="5" id="KW-0833">Ubl conjugation pathway</keyword>
<sequence length="716" mass="78716">MDLEMSWQPSLQRRKTGAPPVGLRNLGNTCYLNSVIQCLTYTPPLANFCLRAQHSRLCKKLDGGGGVDDQKRDCPFCILEKRIVRSLSIDGPHDAPSKIESCVRLFAEHFQWGRQEDAHEFLRYVIDACHNTSLKLRKATTGCKSGGMGANEDKGGGREPNTVVREIFGGALLSQVKCLSCNTESNKTDEFMDISLDLYQSNSLRDALRRFFQPEILDGSNKYSCSSCKKLSEARKQMFILRAPNVLVIQLKRFEAMYGSKINKDVAFEEVLLLSSFMCKASQDPQPEYNLFGSIVHSGYSPESGHYYAYIKDAAGRWYCCNDAYVSLSTAQAVLSEKVYILFYLRSNQKPKTTKSGLACNGFKSSSESNGDDASLSRKPSVNLRQPVVKQNGVLHPESCKPAMSIANGCDVSLSQKSSFPLKSSAAKLNGSLHPEKDVTVLKSDKNLSRPMINFAFKNVESKRDSCKSENGNPKVHGRAATEKISSSEQLNVVKKNNMLSISNSNWKSMAVQGKEESSASSANSSNRSFSDLVERNTDRSNTVSNGIGCSKIIDVGALDNNDTLKMTPVTNGADNHGHVIEKCTSGVSGSKRKRGIAPCANPLASDLSRDVSSGYSTNGNKYSPGGLEKYKEVIATEASLELRSCGWVNEVHNFMQAQKRLCTEANGGLPDKTELKKLLIDDAKKIFTSKLPNSIRLHLIDRLKSLSQGKTLLDL</sequence>
<dbReference type="FunFam" id="3.90.70.10:FF:000118">
    <property type="entry name" value="Ubiquitin carboxyl-terminal hydrolase 25"/>
    <property type="match status" value="1"/>
</dbReference>
<comment type="similarity">
    <text evidence="2">Belongs to the peptidase C19 family.</text>
</comment>
<evidence type="ECO:0000256" key="1">
    <source>
        <dbReference type="ARBA" id="ARBA00000707"/>
    </source>
</evidence>
<dbReference type="SUPFAM" id="SSF54001">
    <property type="entry name" value="Cysteine proteinases"/>
    <property type="match status" value="1"/>
</dbReference>
<dbReference type="GO" id="GO:0005634">
    <property type="term" value="C:nucleus"/>
    <property type="evidence" value="ECO:0007669"/>
    <property type="project" value="TreeGrafter"/>
</dbReference>
<name>A0A1D1XSJ5_9ARAE</name>
<evidence type="ECO:0000256" key="8">
    <source>
        <dbReference type="SAM" id="MobiDB-lite"/>
    </source>
</evidence>
<evidence type="ECO:0000256" key="7">
    <source>
        <dbReference type="ARBA" id="ARBA00022807"/>
    </source>
</evidence>
<evidence type="ECO:0000259" key="9">
    <source>
        <dbReference type="PROSITE" id="PS50235"/>
    </source>
</evidence>
<keyword evidence="6 10" id="KW-0378">Hydrolase</keyword>
<dbReference type="AlphaFoldDB" id="A0A1D1XSJ5"/>
<dbReference type="InterPro" id="IPR018200">
    <property type="entry name" value="USP_CS"/>
</dbReference>
<evidence type="ECO:0000313" key="10">
    <source>
        <dbReference type="EMBL" id="JAT45355.1"/>
    </source>
</evidence>
<dbReference type="PANTHER" id="PTHR24006:SF758">
    <property type="entry name" value="UBIQUITIN CARBOXYL-TERMINAL HYDROLASE 36"/>
    <property type="match status" value="1"/>
</dbReference>
<dbReference type="PANTHER" id="PTHR24006">
    <property type="entry name" value="UBIQUITIN CARBOXYL-TERMINAL HYDROLASE"/>
    <property type="match status" value="1"/>
</dbReference>
<accession>A0A1D1XSJ5</accession>
<dbReference type="EMBL" id="GDJX01007154">
    <property type="protein sequence ID" value="JAT60782.1"/>
    <property type="molecule type" value="Transcribed_RNA"/>
</dbReference>
<dbReference type="InterPro" id="IPR050164">
    <property type="entry name" value="Peptidase_C19"/>
</dbReference>
<dbReference type="EC" id="3.4.19.12" evidence="3"/>
<reference evidence="10" key="1">
    <citation type="submission" date="2015-07" db="EMBL/GenBank/DDBJ databases">
        <title>Transcriptome Assembly of Anthurium amnicola.</title>
        <authorList>
            <person name="Suzuki J."/>
        </authorList>
    </citation>
    <scope>NUCLEOTIDE SEQUENCE</scope>
</reference>
<dbReference type="InterPro" id="IPR028889">
    <property type="entry name" value="USP"/>
</dbReference>
<proteinExistence type="inferred from homology"/>
<dbReference type="PROSITE" id="PS00972">
    <property type="entry name" value="USP_1"/>
    <property type="match status" value="1"/>
</dbReference>
<feature type="region of interest" description="Disordered" evidence="8">
    <location>
        <begin position="513"/>
        <end position="542"/>
    </location>
</feature>
<evidence type="ECO:0000313" key="11">
    <source>
        <dbReference type="EMBL" id="JAT60782.1"/>
    </source>
</evidence>